<proteinExistence type="predicted"/>
<sequence>MVQVTGFKQREVARWTNVGGPIPIGGRSVYSSSDIPISRINTEGVVKIIRQIADSPTDPDSEGSDELDGEDAEVVLNSSGHQSSTSASQTPSKRFQSQIISRNPRNFQLVLSTIPSPISPISPSTSTARPALFQQ</sequence>
<dbReference type="Proteomes" id="UP000765509">
    <property type="component" value="Unassembled WGS sequence"/>
</dbReference>
<dbReference type="AlphaFoldDB" id="A0A9Q3ERW1"/>
<comment type="caution">
    <text evidence="2">The sequence shown here is derived from an EMBL/GenBank/DDBJ whole genome shotgun (WGS) entry which is preliminary data.</text>
</comment>
<dbReference type="EMBL" id="AVOT02033330">
    <property type="protein sequence ID" value="MBW0527221.1"/>
    <property type="molecule type" value="Genomic_DNA"/>
</dbReference>
<evidence type="ECO:0000313" key="2">
    <source>
        <dbReference type="EMBL" id="MBW0527221.1"/>
    </source>
</evidence>
<name>A0A9Q3ERW1_9BASI</name>
<feature type="region of interest" description="Disordered" evidence="1">
    <location>
        <begin position="114"/>
        <end position="135"/>
    </location>
</feature>
<evidence type="ECO:0000256" key="1">
    <source>
        <dbReference type="SAM" id="MobiDB-lite"/>
    </source>
</evidence>
<protein>
    <submittedName>
        <fullName evidence="2">Uncharacterized protein</fullName>
    </submittedName>
</protein>
<feature type="compositionally biased region" description="Acidic residues" evidence="1">
    <location>
        <begin position="57"/>
        <end position="73"/>
    </location>
</feature>
<feature type="compositionally biased region" description="Low complexity" evidence="1">
    <location>
        <begin position="114"/>
        <end position="127"/>
    </location>
</feature>
<organism evidence="2 3">
    <name type="scientific">Austropuccinia psidii MF-1</name>
    <dbReference type="NCBI Taxonomy" id="1389203"/>
    <lineage>
        <taxon>Eukaryota</taxon>
        <taxon>Fungi</taxon>
        <taxon>Dikarya</taxon>
        <taxon>Basidiomycota</taxon>
        <taxon>Pucciniomycotina</taxon>
        <taxon>Pucciniomycetes</taxon>
        <taxon>Pucciniales</taxon>
        <taxon>Sphaerophragmiaceae</taxon>
        <taxon>Austropuccinia</taxon>
    </lineage>
</organism>
<keyword evidence="3" id="KW-1185">Reference proteome</keyword>
<feature type="region of interest" description="Disordered" evidence="1">
    <location>
        <begin position="52"/>
        <end position="99"/>
    </location>
</feature>
<evidence type="ECO:0000313" key="3">
    <source>
        <dbReference type="Proteomes" id="UP000765509"/>
    </source>
</evidence>
<reference evidence="2" key="1">
    <citation type="submission" date="2021-03" db="EMBL/GenBank/DDBJ databases">
        <title>Draft genome sequence of rust myrtle Austropuccinia psidii MF-1, a brazilian biotype.</title>
        <authorList>
            <person name="Quecine M.C."/>
            <person name="Pachon D.M.R."/>
            <person name="Bonatelli M.L."/>
            <person name="Correr F.H."/>
            <person name="Franceschini L.M."/>
            <person name="Leite T.F."/>
            <person name="Margarido G.R.A."/>
            <person name="Almeida C.A."/>
            <person name="Ferrarezi J.A."/>
            <person name="Labate C.A."/>
        </authorList>
    </citation>
    <scope>NUCLEOTIDE SEQUENCE</scope>
    <source>
        <strain evidence="2">MF-1</strain>
    </source>
</reference>
<accession>A0A9Q3ERW1</accession>
<gene>
    <name evidence="2" type="ORF">O181_066936</name>
</gene>
<feature type="compositionally biased region" description="Low complexity" evidence="1">
    <location>
        <begin position="78"/>
        <end position="90"/>
    </location>
</feature>